<evidence type="ECO:0000313" key="2">
    <source>
        <dbReference type="Proteomes" id="UP001642540"/>
    </source>
</evidence>
<dbReference type="EMBL" id="CAXLJM020000062">
    <property type="protein sequence ID" value="CAL8120213.1"/>
    <property type="molecule type" value="Genomic_DNA"/>
</dbReference>
<keyword evidence="2" id="KW-1185">Reference proteome</keyword>
<name>A0ABP1R712_9HEXA</name>
<accession>A0ABP1R712</accession>
<gene>
    <name evidence="1" type="ORF">ODALV1_LOCUS18904</name>
</gene>
<protein>
    <submittedName>
        <fullName evidence="1">Uncharacterized protein</fullName>
    </submittedName>
</protein>
<dbReference type="Proteomes" id="UP001642540">
    <property type="component" value="Unassembled WGS sequence"/>
</dbReference>
<evidence type="ECO:0000313" key="1">
    <source>
        <dbReference type="EMBL" id="CAL8120213.1"/>
    </source>
</evidence>
<reference evidence="1 2" key="1">
    <citation type="submission" date="2024-08" db="EMBL/GenBank/DDBJ databases">
        <authorList>
            <person name="Cucini C."/>
            <person name="Frati F."/>
        </authorList>
    </citation>
    <scope>NUCLEOTIDE SEQUENCE [LARGE SCALE GENOMIC DNA]</scope>
</reference>
<proteinExistence type="predicted"/>
<sequence length="297" mass="33581">MAVALNVPQNHQPMSWVPVKRFQHTFNIRDFEYEVGTLRVIGSTIISHICMGQQLVWEVAVVICEDGLVNLVYRLIGQDPIQSNANIDFWISASTYLKGLDGQKITYSDTMSGNNLPSFRNEPNCQCIWNASIHADGPHVTPETRPLDHYLCPREMTLNITFHLDIWQSGASLDANTPVFDVRSLNNLPEQLQNSVVDVGLVTNEGIILAHFKKVCTEFPGLIADLTTAPKRDGFMWGHVNEPFATVRKLVNIMYDSYDDDFEGDIVELLLAANRLNLKKVYPKIIHWQPNNQPPPQ</sequence>
<organism evidence="1 2">
    <name type="scientific">Orchesella dallaii</name>
    <dbReference type="NCBI Taxonomy" id="48710"/>
    <lineage>
        <taxon>Eukaryota</taxon>
        <taxon>Metazoa</taxon>
        <taxon>Ecdysozoa</taxon>
        <taxon>Arthropoda</taxon>
        <taxon>Hexapoda</taxon>
        <taxon>Collembola</taxon>
        <taxon>Entomobryomorpha</taxon>
        <taxon>Entomobryoidea</taxon>
        <taxon>Orchesellidae</taxon>
        <taxon>Orchesellinae</taxon>
        <taxon>Orchesella</taxon>
    </lineage>
</organism>
<comment type="caution">
    <text evidence="1">The sequence shown here is derived from an EMBL/GenBank/DDBJ whole genome shotgun (WGS) entry which is preliminary data.</text>
</comment>